<accession>A0A0L6JI47</accession>
<organism evidence="1 2">
    <name type="scientific">Pseudobacteroides cellulosolvens ATCC 35603 = DSM 2933</name>
    <dbReference type="NCBI Taxonomy" id="398512"/>
    <lineage>
        <taxon>Bacteria</taxon>
        <taxon>Bacillati</taxon>
        <taxon>Bacillota</taxon>
        <taxon>Clostridia</taxon>
        <taxon>Eubacteriales</taxon>
        <taxon>Oscillospiraceae</taxon>
        <taxon>Pseudobacteroides</taxon>
    </lineage>
</organism>
<sequence length="42" mass="5220">MRFVNETTYFTAINWMNFLENYEIKVFLIVRILKIIHIMIQL</sequence>
<name>A0A0L6JI47_9FIRM</name>
<dbReference type="STRING" id="398512.Bccel_0786"/>
<comment type="caution">
    <text evidence="1">The sequence shown here is derived from an EMBL/GenBank/DDBJ whole genome shotgun (WGS) entry which is preliminary data.</text>
</comment>
<gene>
    <name evidence="1" type="ORF">Bccel_0786</name>
</gene>
<dbReference type="EMBL" id="LGTC01000001">
    <property type="protein sequence ID" value="KNY25526.1"/>
    <property type="molecule type" value="Genomic_DNA"/>
</dbReference>
<dbReference type="Proteomes" id="UP000036923">
    <property type="component" value="Unassembled WGS sequence"/>
</dbReference>
<evidence type="ECO:0000313" key="2">
    <source>
        <dbReference type="Proteomes" id="UP000036923"/>
    </source>
</evidence>
<evidence type="ECO:0000313" key="1">
    <source>
        <dbReference type="EMBL" id="KNY25526.1"/>
    </source>
</evidence>
<dbReference type="AlphaFoldDB" id="A0A0L6JI47"/>
<reference evidence="2" key="1">
    <citation type="submission" date="2015-07" db="EMBL/GenBank/DDBJ databases">
        <title>Near-Complete Genome Sequence of the Cellulolytic Bacterium Bacteroides (Pseudobacteroides) cellulosolvens ATCC 35603.</title>
        <authorList>
            <person name="Dassa B."/>
            <person name="Utturkar S.M."/>
            <person name="Klingeman D.M."/>
            <person name="Hurt R.A."/>
            <person name="Keller M."/>
            <person name="Xu J."/>
            <person name="Reddy Y.H.K."/>
            <person name="Borovok I."/>
            <person name="Grinberg I.R."/>
            <person name="Lamed R."/>
            <person name="Zhivin O."/>
            <person name="Bayer E.A."/>
            <person name="Brown S.D."/>
        </authorList>
    </citation>
    <scope>NUCLEOTIDE SEQUENCE [LARGE SCALE GENOMIC DNA]</scope>
    <source>
        <strain evidence="2">DSM 2933</strain>
    </source>
</reference>
<protein>
    <submittedName>
        <fullName evidence="1">Uncharacterized protein</fullName>
    </submittedName>
</protein>
<keyword evidence="2" id="KW-1185">Reference proteome</keyword>
<proteinExistence type="predicted"/>